<gene>
    <name evidence="1" type="ORF">GCM10023203_31600</name>
</gene>
<comment type="caution">
    <text evidence="1">The sequence shown here is derived from an EMBL/GenBank/DDBJ whole genome shotgun (WGS) entry which is preliminary data.</text>
</comment>
<reference evidence="2" key="1">
    <citation type="journal article" date="2019" name="Int. J. Syst. Evol. Microbiol.">
        <title>The Global Catalogue of Microorganisms (GCM) 10K type strain sequencing project: providing services to taxonomists for standard genome sequencing and annotation.</title>
        <authorList>
            <consortium name="The Broad Institute Genomics Platform"/>
            <consortium name="The Broad Institute Genome Sequencing Center for Infectious Disease"/>
            <person name="Wu L."/>
            <person name="Ma J."/>
        </authorList>
    </citation>
    <scope>NUCLEOTIDE SEQUENCE [LARGE SCALE GENOMIC DNA]</scope>
    <source>
        <strain evidence="2">JCM 17983</strain>
    </source>
</reference>
<evidence type="ECO:0000313" key="1">
    <source>
        <dbReference type="EMBL" id="GAA4878750.1"/>
    </source>
</evidence>
<proteinExistence type="predicted"/>
<protein>
    <submittedName>
        <fullName evidence="1">Uncharacterized protein</fullName>
    </submittedName>
</protein>
<dbReference type="EMBL" id="BAABHQ010000008">
    <property type="protein sequence ID" value="GAA4878750.1"/>
    <property type="molecule type" value="Genomic_DNA"/>
</dbReference>
<dbReference type="Proteomes" id="UP001500457">
    <property type="component" value="Unassembled WGS sequence"/>
</dbReference>
<organism evidence="1 2">
    <name type="scientific">Actinomycetospora straminea</name>
    <dbReference type="NCBI Taxonomy" id="663607"/>
    <lineage>
        <taxon>Bacteria</taxon>
        <taxon>Bacillati</taxon>
        <taxon>Actinomycetota</taxon>
        <taxon>Actinomycetes</taxon>
        <taxon>Pseudonocardiales</taxon>
        <taxon>Pseudonocardiaceae</taxon>
        <taxon>Actinomycetospora</taxon>
    </lineage>
</organism>
<name>A0ABP9EJG9_9PSEU</name>
<sequence>MATITFDTPAHLRDAPAGSPFYAAWHREIARLVNDRVPLSRPGRSVDPSVVDLEVDEERLKTWTGFSRPLLMEHRDDRPAAFAASEDRSVQIEYLEWHVTRTDGAITKITFTTETPEYYAVLAATEPQVLLDLYRRLVSPQVQLADLVGAGGTYKPRNKWNTTLGIVHYIMPINSMKDMLGVSEEIQNAADARDNFEPLPYQRMTGADARLSFDNWVMTRRGLSVAPWNPPGLYIVDWDDTGWTKPDGTPVDDYWTVARGAEGMVLRLEYEVPATEDFVVGDIAIGGRPITTGGEVAEHIVLSARTVAGRESP</sequence>
<accession>A0ABP9EJG9</accession>
<evidence type="ECO:0000313" key="2">
    <source>
        <dbReference type="Proteomes" id="UP001500457"/>
    </source>
</evidence>
<keyword evidence="2" id="KW-1185">Reference proteome</keyword>